<proteinExistence type="predicted"/>
<dbReference type="Gene3D" id="2.40.10.10">
    <property type="entry name" value="Trypsin-like serine proteases"/>
    <property type="match status" value="1"/>
</dbReference>
<dbReference type="InterPro" id="IPR043504">
    <property type="entry name" value="Peptidase_S1_PA_chymotrypsin"/>
</dbReference>
<accession>A0A8D8AVW2</accession>
<dbReference type="EMBL" id="HBUE01047493">
    <property type="protein sequence ID" value="CAG6463175.1"/>
    <property type="molecule type" value="Transcribed_RNA"/>
</dbReference>
<name>A0A8D8AVW2_CULPI</name>
<organism evidence="1">
    <name type="scientific">Culex pipiens</name>
    <name type="common">House mosquito</name>
    <dbReference type="NCBI Taxonomy" id="7175"/>
    <lineage>
        <taxon>Eukaryota</taxon>
        <taxon>Metazoa</taxon>
        <taxon>Ecdysozoa</taxon>
        <taxon>Arthropoda</taxon>
        <taxon>Hexapoda</taxon>
        <taxon>Insecta</taxon>
        <taxon>Pterygota</taxon>
        <taxon>Neoptera</taxon>
        <taxon>Endopterygota</taxon>
        <taxon>Diptera</taxon>
        <taxon>Nematocera</taxon>
        <taxon>Culicoidea</taxon>
        <taxon>Culicidae</taxon>
        <taxon>Culicinae</taxon>
        <taxon>Culicini</taxon>
        <taxon>Culex</taxon>
        <taxon>Culex</taxon>
    </lineage>
</organism>
<sequence>MPIWTSSMVGNARARKFPGLVQVQLLSFAGQQPVRGHGGTLSGRKTEGTLFSVRLVDCDTTTKIECIEKDDEEICADLPVDVALEEKIPHPEYDELSKLNKIALLRMARDDSKQTLSCLSVFAAGIRISVAGDVNFGTAFGRTLEESRSLIKQKLGIKV</sequence>
<evidence type="ECO:0000313" key="1">
    <source>
        <dbReference type="EMBL" id="CAG6463175.1"/>
    </source>
</evidence>
<reference evidence="1" key="1">
    <citation type="submission" date="2021-05" db="EMBL/GenBank/DDBJ databases">
        <authorList>
            <person name="Alioto T."/>
            <person name="Alioto T."/>
            <person name="Gomez Garrido J."/>
        </authorList>
    </citation>
    <scope>NUCLEOTIDE SEQUENCE</scope>
</reference>
<dbReference type="AlphaFoldDB" id="A0A8D8AVW2"/>
<protein>
    <submittedName>
        <fullName evidence="1">(northern house mosquito) hypothetical protein</fullName>
    </submittedName>
</protein>